<organism evidence="2 3">
    <name type="scientific">Leptolyngbya cf. ectocarpi LEGE 11479</name>
    <dbReference type="NCBI Taxonomy" id="1828722"/>
    <lineage>
        <taxon>Bacteria</taxon>
        <taxon>Bacillati</taxon>
        <taxon>Cyanobacteriota</taxon>
        <taxon>Cyanophyceae</taxon>
        <taxon>Leptolyngbyales</taxon>
        <taxon>Leptolyngbyaceae</taxon>
        <taxon>Leptolyngbya group</taxon>
        <taxon>Leptolyngbya</taxon>
    </lineage>
</organism>
<dbReference type="AlphaFoldDB" id="A0A928X489"/>
<dbReference type="SUPFAM" id="SSF53474">
    <property type="entry name" value="alpha/beta-Hydrolases"/>
    <property type="match status" value="1"/>
</dbReference>
<dbReference type="Pfam" id="PF00561">
    <property type="entry name" value="Abhydrolase_1"/>
    <property type="match status" value="1"/>
</dbReference>
<dbReference type="GO" id="GO:0016787">
    <property type="term" value="F:hydrolase activity"/>
    <property type="evidence" value="ECO:0007669"/>
    <property type="project" value="UniProtKB-KW"/>
</dbReference>
<gene>
    <name evidence="2" type="ORF">IQ260_11800</name>
</gene>
<keyword evidence="3" id="KW-1185">Reference proteome</keyword>
<sequence>MFSNFQTHTIQTADTHIHTLIGGSGPPLLLLHGYPQTHVMWHLIAPRLAQHFTVVCSDLRGYGDSGHPPTDAEHAVYAKRTVAQDQIEMMAALGFDTFMAAGHDRGGRVLHRLLLDHPTRVTRAALLDIVPTRHIFQTIDQSMASIYEHWFFLIQPDRLPERLIGYDPDFYLTTKLNRWSASTNAFKPEAMAEYLRCFRRPETIHSTCEDYRAAATIDLAHDETDLGNKIRCPLLVLWGAYGAIEKHYDVVSIWQRYATLVEGKALPCGHFLPEEAPEQTYHALMNFFKK</sequence>
<evidence type="ECO:0000313" key="2">
    <source>
        <dbReference type="EMBL" id="MBE9067339.1"/>
    </source>
</evidence>
<dbReference type="InterPro" id="IPR000073">
    <property type="entry name" value="AB_hydrolase_1"/>
</dbReference>
<dbReference type="EMBL" id="JADEXP010000089">
    <property type="protein sequence ID" value="MBE9067339.1"/>
    <property type="molecule type" value="Genomic_DNA"/>
</dbReference>
<protein>
    <submittedName>
        <fullName evidence="2">Alpha/beta hydrolase</fullName>
    </submittedName>
</protein>
<name>A0A928X489_LEPEC</name>
<evidence type="ECO:0000313" key="3">
    <source>
        <dbReference type="Proteomes" id="UP000615026"/>
    </source>
</evidence>
<dbReference type="InterPro" id="IPR029058">
    <property type="entry name" value="AB_hydrolase_fold"/>
</dbReference>
<proteinExistence type="predicted"/>
<comment type="caution">
    <text evidence="2">The sequence shown here is derived from an EMBL/GenBank/DDBJ whole genome shotgun (WGS) entry which is preliminary data.</text>
</comment>
<reference evidence="2" key="1">
    <citation type="submission" date="2020-10" db="EMBL/GenBank/DDBJ databases">
        <authorList>
            <person name="Castelo-Branco R."/>
            <person name="Eusebio N."/>
            <person name="Adriana R."/>
            <person name="Vieira A."/>
            <person name="Brugerolle De Fraissinette N."/>
            <person name="Rezende De Castro R."/>
            <person name="Schneider M.P."/>
            <person name="Vasconcelos V."/>
            <person name="Leao P.N."/>
        </authorList>
    </citation>
    <scope>NUCLEOTIDE SEQUENCE</scope>
    <source>
        <strain evidence="2">LEGE 11479</strain>
    </source>
</reference>
<dbReference type="Proteomes" id="UP000615026">
    <property type="component" value="Unassembled WGS sequence"/>
</dbReference>
<dbReference type="PANTHER" id="PTHR43798">
    <property type="entry name" value="MONOACYLGLYCEROL LIPASE"/>
    <property type="match status" value="1"/>
</dbReference>
<feature type="domain" description="AB hydrolase-1" evidence="1">
    <location>
        <begin position="26"/>
        <end position="276"/>
    </location>
</feature>
<dbReference type="Gene3D" id="3.40.50.1820">
    <property type="entry name" value="alpha/beta hydrolase"/>
    <property type="match status" value="1"/>
</dbReference>
<dbReference type="InterPro" id="IPR050266">
    <property type="entry name" value="AB_hydrolase_sf"/>
</dbReference>
<keyword evidence="2" id="KW-0378">Hydrolase</keyword>
<evidence type="ECO:0000259" key="1">
    <source>
        <dbReference type="Pfam" id="PF00561"/>
    </source>
</evidence>
<accession>A0A928X489</accession>
<dbReference type="RefSeq" id="WP_193993304.1">
    <property type="nucleotide sequence ID" value="NZ_JADEXP010000089.1"/>
</dbReference>